<dbReference type="AlphaFoldDB" id="A0A926HWI3"/>
<evidence type="ECO:0000256" key="3">
    <source>
        <dbReference type="ARBA" id="ARBA00023014"/>
    </source>
</evidence>
<gene>
    <name evidence="5" type="ORF">H8693_05480</name>
</gene>
<dbReference type="InterPro" id="IPR017900">
    <property type="entry name" value="4Fe4S_Fe_S_CS"/>
</dbReference>
<dbReference type="InterPro" id="IPR017896">
    <property type="entry name" value="4Fe4S_Fe-S-bd"/>
</dbReference>
<protein>
    <submittedName>
        <fullName evidence="5">Coenzyme F420 hydrogenase/dehydrogenase, beta subunit C-terminal domain</fullName>
    </submittedName>
</protein>
<dbReference type="Pfam" id="PF04432">
    <property type="entry name" value="FrhB_FdhB_C"/>
    <property type="match status" value="1"/>
</dbReference>
<dbReference type="GO" id="GO:0051536">
    <property type="term" value="F:iron-sulfur cluster binding"/>
    <property type="evidence" value="ECO:0007669"/>
    <property type="project" value="UniProtKB-KW"/>
</dbReference>
<dbReference type="InterPro" id="IPR052977">
    <property type="entry name" value="Polyferredoxin-like_ET"/>
</dbReference>
<dbReference type="InterPro" id="IPR007525">
    <property type="entry name" value="FrhB_FdhB_C"/>
</dbReference>
<keyword evidence="1" id="KW-0479">Metal-binding</keyword>
<dbReference type="PANTHER" id="PTHR43193">
    <property type="match status" value="1"/>
</dbReference>
<feature type="domain" description="4Fe-4S ferredoxin-type" evidence="4">
    <location>
        <begin position="4"/>
        <end position="33"/>
    </location>
</feature>
<dbReference type="PANTHER" id="PTHR43193:SF2">
    <property type="entry name" value="POLYFERREDOXIN PROTEIN FWDF"/>
    <property type="match status" value="1"/>
</dbReference>
<dbReference type="Gene3D" id="3.30.70.20">
    <property type="match status" value="1"/>
</dbReference>
<sequence length="396" mass="44858">MKTEDLYAKKELCCGCGMCADMCPAGVIHMKEDIDGFFYPEITDTLSCLNCKKCLKICPLKDVAHDVSKNIGFYAGSYKADKETISCASGGLATAISTKFLENKGIVYGVAYSDDWHTVEYARIDSCEDINKLKTSKYAQSKKGHIYRCLHDDLRNNKKCLFIGLPCDVAAVKKAFNNNDNLYTMELICHGPTSPSVQKQYCTKMEEKFDSVIDYFSVRYKKNGKWTPFYIKVKMKNGKEFMEQFHLSSYGAAFRYLKRPSCRVCPIKGSALRGDLMIGDYHYVEKGMKGYNPHGVSSAIVHTLKGKELINSLDNTFSLTPIEEKNALENGAIHKPIPAPAGWEKYQKVFRKDGLFKAYRLSFVIQSNMQRKIKARCLRLAVRIKRILIPGSRIKE</sequence>
<dbReference type="Pfam" id="PF12838">
    <property type="entry name" value="Fer4_7"/>
    <property type="match status" value="1"/>
</dbReference>
<keyword evidence="2" id="KW-0408">Iron</keyword>
<comment type="caution">
    <text evidence="5">The sequence shown here is derived from an EMBL/GenBank/DDBJ whole genome shotgun (WGS) entry which is preliminary data.</text>
</comment>
<proteinExistence type="predicted"/>
<keyword evidence="3" id="KW-0411">Iron-sulfur</keyword>
<dbReference type="EMBL" id="JACRSS010000002">
    <property type="protein sequence ID" value="MBC8538383.1"/>
    <property type="molecule type" value="Genomic_DNA"/>
</dbReference>
<name>A0A926HWI3_9FIRM</name>
<dbReference type="SUPFAM" id="SSF54862">
    <property type="entry name" value="4Fe-4S ferredoxins"/>
    <property type="match status" value="1"/>
</dbReference>
<dbReference type="RefSeq" id="WP_249280151.1">
    <property type="nucleotide sequence ID" value="NZ_JACRSS010000002.1"/>
</dbReference>
<evidence type="ECO:0000313" key="6">
    <source>
        <dbReference type="Proteomes" id="UP000617951"/>
    </source>
</evidence>
<dbReference type="GO" id="GO:0046872">
    <property type="term" value="F:metal ion binding"/>
    <property type="evidence" value="ECO:0007669"/>
    <property type="project" value="UniProtKB-KW"/>
</dbReference>
<organism evidence="5 6">
    <name type="scientific">Guopingia tenuis</name>
    <dbReference type="NCBI Taxonomy" id="2763656"/>
    <lineage>
        <taxon>Bacteria</taxon>
        <taxon>Bacillati</taxon>
        <taxon>Bacillota</taxon>
        <taxon>Clostridia</taxon>
        <taxon>Christensenellales</taxon>
        <taxon>Christensenellaceae</taxon>
        <taxon>Guopingia</taxon>
    </lineage>
</organism>
<evidence type="ECO:0000256" key="1">
    <source>
        <dbReference type="ARBA" id="ARBA00022723"/>
    </source>
</evidence>
<dbReference type="Proteomes" id="UP000617951">
    <property type="component" value="Unassembled WGS sequence"/>
</dbReference>
<evidence type="ECO:0000256" key="2">
    <source>
        <dbReference type="ARBA" id="ARBA00023004"/>
    </source>
</evidence>
<dbReference type="PROSITE" id="PS00198">
    <property type="entry name" value="4FE4S_FER_1"/>
    <property type="match status" value="2"/>
</dbReference>
<evidence type="ECO:0000259" key="4">
    <source>
        <dbReference type="PROSITE" id="PS51379"/>
    </source>
</evidence>
<feature type="domain" description="4Fe-4S ferredoxin-type" evidence="4">
    <location>
        <begin position="38"/>
        <end position="70"/>
    </location>
</feature>
<dbReference type="PROSITE" id="PS51379">
    <property type="entry name" value="4FE4S_FER_2"/>
    <property type="match status" value="2"/>
</dbReference>
<reference evidence="5" key="1">
    <citation type="submission" date="2020-08" db="EMBL/GenBank/DDBJ databases">
        <title>Genome public.</title>
        <authorList>
            <person name="Liu C."/>
            <person name="Sun Q."/>
        </authorList>
    </citation>
    <scope>NUCLEOTIDE SEQUENCE</scope>
    <source>
        <strain evidence="5">NSJ-63</strain>
    </source>
</reference>
<evidence type="ECO:0000313" key="5">
    <source>
        <dbReference type="EMBL" id="MBC8538383.1"/>
    </source>
</evidence>
<keyword evidence="6" id="KW-1185">Reference proteome</keyword>
<accession>A0A926HWI3</accession>